<dbReference type="EMBL" id="JBJQND010000005">
    <property type="protein sequence ID" value="KAL3876199.1"/>
    <property type="molecule type" value="Genomic_DNA"/>
</dbReference>
<proteinExistence type="predicted"/>
<name>A0ABD3WQF2_SINWO</name>
<reference evidence="1 2" key="1">
    <citation type="submission" date="2024-11" db="EMBL/GenBank/DDBJ databases">
        <title>Chromosome-level genome assembly of the freshwater bivalve Anodonta woodiana.</title>
        <authorList>
            <person name="Chen X."/>
        </authorList>
    </citation>
    <scope>NUCLEOTIDE SEQUENCE [LARGE SCALE GENOMIC DNA]</scope>
    <source>
        <strain evidence="1">MN2024</strain>
        <tissue evidence="1">Gills</tissue>
    </source>
</reference>
<protein>
    <submittedName>
        <fullName evidence="1">Uncharacterized protein</fullName>
    </submittedName>
</protein>
<gene>
    <name evidence="1" type="ORF">ACJMK2_034069</name>
</gene>
<accession>A0ABD3WQF2</accession>
<evidence type="ECO:0000313" key="2">
    <source>
        <dbReference type="Proteomes" id="UP001634394"/>
    </source>
</evidence>
<dbReference type="AlphaFoldDB" id="A0ABD3WQF2"/>
<comment type="caution">
    <text evidence="1">The sequence shown here is derived from an EMBL/GenBank/DDBJ whole genome shotgun (WGS) entry which is preliminary data.</text>
</comment>
<sequence>MHCERHFKPKGIHFYRIQNENKDANTQVFTGLPHHSSFVWMVKFLSEFSKV</sequence>
<organism evidence="1 2">
    <name type="scientific">Sinanodonta woodiana</name>
    <name type="common">Chinese pond mussel</name>
    <name type="synonym">Anodonta woodiana</name>
    <dbReference type="NCBI Taxonomy" id="1069815"/>
    <lineage>
        <taxon>Eukaryota</taxon>
        <taxon>Metazoa</taxon>
        <taxon>Spiralia</taxon>
        <taxon>Lophotrochozoa</taxon>
        <taxon>Mollusca</taxon>
        <taxon>Bivalvia</taxon>
        <taxon>Autobranchia</taxon>
        <taxon>Heteroconchia</taxon>
        <taxon>Palaeoheterodonta</taxon>
        <taxon>Unionida</taxon>
        <taxon>Unionoidea</taxon>
        <taxon>Unionidae</taxon>
        <taxon>Unioninae</taxon>
        <taxon>Sinanodonta</taxon>
    </lineage>
</organism>
<evidence type="ECO:0000313" key="1">
    <source>
        <dbReference type="EMBL" id="KAL3876199.1"/>
    </source>
</evidence>
<dbReference type="Proteomes" id="UP001634394">
    <property type="component" value="Unassembled WGS sequence"/>
</dbReference>
<keyword evidence="2" id="KW-1185">Reference proteome</keyword>